<dbReference type="Proteomes" id="UP000199452">
    <property type="component" value="Unassembled WGS sequence"/>
</dbReference>
<dbReference type="OrthoDB" id="9811471at2"/>
<keyword evidence="2" id="KW-0808">Transferase</keyword>
<dbReference type="Pfam" id="PF01425">
    <property type="entry name" value="Amidase"/>
    <property type="match status" value="1"/>
</dbReference>
<evidence type="ECO:0000313" key="2">
    <source>
        <dbReference type="EMBL" id="SDC06660.1"/>
    </source>
</evidence>
<keyword evidence="3" id="KW-1185">Reference proteome</keyword>
<dbReference type="InterPro" id="IPR036928">
    <property type="entry name" value="AS_sf"/>
</dbReference>
<dbReference type="GO" id="GO:0050567">
    <property type="term" value="F:glutaminyl-tRNA synthase (glutamine-hydrolyzing) activity"/>
    <property type="evidence" value="ECO:0007669"/>
    <property type="project" value="TreeGrafter"/>
</dbReference>
<organism evidence="2 3">
    <name type="scientific">Williamwhitmania taraxaci</name>
    <dbReference type="NCBI Taxonomy" id="1640674"/>
    <lineage>
        <taxon>Bacteria</taxon>
        <taxon>Pseudomonadati</taxon>
        <taxon>Bacteroidota</taxon>
        <taxon>Bacteroidia</taxon>
        <taxon>Bacteroidales</taxon>
        <taxon>Williamwhitmaniaceae</taxon>
        <taxon>Williamwhitmania</taxon>
    </lineage>
</organism>
<dbReference type="SUPFAM" id="SSF75304">
    <property type="entry name" value="Amidase signature (AS) enzymes"/>
    <property type="match status" value="1"/>
</dbReference>
<dbReference type="Gene3D" id="3.90.1300.10">
    <property type="entry name" value="Amidase signature (AS) domain"/>
    <property type="match status" value="1"/>
</dbReference>
<dbReference type="EMBL" id="FMYP01000016">
    <property type="protein sequence ID" value="SDC06660.1"/>
    <property type="molecule type" value="Genomic_DNA"/>
</dbReference>
<dbReference type="STRING" id="1640674.SAMN05216323_101627"/>
<feature type="domain" description="Amidase" evidence="1">
    <location>
        <begin position="139"/>
        <end position="492"/>
    </location>
</feature>
<dbReference type="InterPro" id="IPR023631">
    <property type="entry name" value="Amidase_dom"/>
</dbReference>
<dbReference type="InterPro" id="IPR000120">
    <property type="entry name" value="Amidase"/>
</dbReference>
<accession>A0A1G6IJS4</accession>
<gene>
    <name evidence="2" type="ORF">SAMN05216323_101627</name>
</gene>
<evidence type="ECO:0000259" key="1">
    <source>
        <dbReference type="Pfam" id="PF01425"/>
    </source>
</evidence>
<name>A0A1G6IJS4_9BACT</name>
<dbReference type="GO" id="GO:0016740">
    <property type="term" value="F:transferase activity"/>
    <property type="evidence" value="ECO:0007669"/>
    <property type="project" value="UniProtKB-KW"/>
</dbReference>
<dbReference type="RefSeq" id="WP_092436961.1">
    <property type="nucleotide sequence ID" value="NZ_FMYP01000016.1"/>
</dbReference>
<protein>
    <submittedName>
        <fullName evidence="2">Asp-tRNAAsn/Glu-tRNAGln amidotransferase A subunit</fullName>
    </submittedName>
</protein>
<sequence>MKKKRIRLTIILSFLIVSLVFNAILLIAYRTNPIKSIELASQLLDLSFTRTERDSMVEGVLSNREKYKAIHAYPLNNSTAPATIFAPVPANYPTPTIQEPINFGLPKVIQVPRNRESLCFFSVAELSSLMKSKKITSVELTKLYLGRIKKYDQKLNTVITLLEETALAQAKQADKEIAAGKYRGPLHGIPYGVKDLLALKTHPTTWGSPIYRSQMIMETASVISKLDSAGAILVAKLSLGELAMDDVWFGGKTRNPWNTNEGSSGSSAGPASATSAGLVAFSIGSETWGSIVSPSTVCGVTGLRPTFGRVSRTGAMALSWTMDKIGPICRTAQDAAIVFDAIKGPDGKDITLENKPFNLNLGKANKALRIGYVASLFTEKKDSNANDFLALETMKQMGYELIAVNLPNNIPVDALSIILEAEAAAAFSDLTLTNLDNRMVLQTKNSWPNIFRTARLIPATEYIQANRIRTHLIQEFTKLFQQVDIIVCPSFGGNQLLATNLTGHPALCLPDGFDKRGMPTSITFIADWYNEANLLEIGWAFQQKQGFHLKHPELFMPGTK</sequence>
<evidence type="ECO:0000313" key="3">
    <source>
        <dbReference type="Proteomes" id="UP000199452"/>
    </source>
</evidence>
<reference evidence="2 3" key="1">
    <citation type="submission" date="2016-09" db="EMBL/GenBank/DDBJ databases">
        <authorList>
            <person name="Capua I."/>
            <person name="De Benedictis P."/>
            <person name="Joannis T."/>
            <person name="Lombin L.H."/>
            <person name="Cattoli G."/>
        </authorList>
    </citation>
    <scope>NUCLEOTIDE SEQUENCE [LARGE SCALE GENOMIC DNA]</scope>
    <source>
        <strain evidence="2 3">A7P-90m</strain>
    </source>
</reference>
<dbReference type="PANTHER" id="PTHR11895:SF73">
    <property type="entry name" value="AMIDASE FAMILY PROTEIN"/>
    <property type="match status" value="1"/>
</dbReference>
<proteinExistence type="predicted"/>
<dbReference type="PANTHER" id="PTHR11895">
    <property type="entry name" value="TRANSAMIDASE"/>
    <property type="match status" value="1"/>
</dbReference>
<dbReference type="AlphaFoldDB" id="A0A1G6IJS4"/>